<dbReference type="EMBL" id="JAENHL010000007">
    <property type="protein sequence ID" value="MBK1868624.1"/>
    <property type="molecule type" value="Genomic_DNA"/>
</dbReference>
<keyword evidence="2" id="KW-1185">Reference proteome</keyword>
<dbReference type="Proteomes" id="UP000616151">
    <property type="component" value="Unassembled WGS sequence"/>
</dbReference>
<organism evidence="1 2">
    <name type="scientific">Taklimakanibacter albus</name>
    <dbReference type="NCBI Taxonomy" id="2800327"/>
    <lineage>
        <taxon>Bacteria</taxon>
        <taxon>Pseudomonadati</taxon>
        <taxon>Pseudomonadota</taxon>
        <taxon>Alphaproteobacteria</taxon>
        <taxon>Hyphomicrobiales</taxon>
        <taxon>Aestuariivirgaceae</taxon>
        <taxon>Taklimakanibacter</taxon>
    </lineage>
</organism>
<protein>
    <submittedName>
        <fullName evidence="1">Uncharacterized protein</fullName>
    </submittedName>
</protein>
<gene>
    <name evidence="1" type="ORF">JHL16_19875</name>
</gene>
<accession>A0ACC5R7G9</accession>
<proteinExistence type="predicted"/>
<evidence type="ECO:0000313" key="1">
    <source>
        <dbReference type="EMBL" id="MBK1868624.1"/>
    </source>
</evidence>
<comment type="caution">
    <text evidence="1">The sequence shown here is derived from an EMBL/GenBank/DDBJ whole genome shotgun (WGS) entry which is preliminary data.</text>
</comment>
<name>A0ACC5R7G9_9HYPH</name>
<sequence length="199" mass="20758">MNDVRHCKFVWPLAVLALICSSRIAGAASLTVECEREDVIVPGWAAPLILSYPGGDSGGLTVTSEHVTFSLPAAQTLTRDVVDGAEVTATTISGSGETSSLMPDPQALMACVASSLQPEFKDDADVQFTTMLGCVPKVAMGASPIAIHASISLGIFPGSNPDAPDVNVEIKRSYVDIKTPAGDKVTIDTYPKNCKLAGH</sequence>
<evidence type="ECO:0000313" key="2">
    <source>
        <dbReference type="Proteomes" id="UP000616151"/>
    </source>
</evidence>
<reference evidence="1" key="1">
    <citation type="submission" date="2021-01" db="EMBL/GenBank/DDBJ databases">
        <authorList>
            <person name="Sun Q."/>
        </authorList>
    </citation>
    <scope>NUCLEOTIDE SEQUENCE</scope>
    <source>
        <strain evidence="1">YIM B02566</strain>
    </source>
</reference>